<evidence type="ECO:0000313" key="1">
    <source>
        <dbReference type="EMBL" id="OGE80442.1"/>
    </source>
</evidence>
<evidence type="ECO:0008006" key="3">
    <source>
        <dbReference type="Google" id="ProtNLM"/>
    </source>
</evidence>
<reference evidence="1 2" key="1">
    <citation type="journal article" date="2016" name="Nat. Commun.">
        <title>Thousands of microbial genomes shed light on interconnected biogeochemical processes in an aquifer system.</title>
        <authorList>
            <person name="Anantharaman K."/>
            <person name="Brown C.T."/>
            <person name="Hug L.A."/>
            <person name="Sharon I."/>
            <person name="Castelle C.J."/>
            <person name="Probst A.J."/>
            <person name="Thomas B.C."/>
            <person name="Singh A."/>
            <person name="Wilkins M.J."/>
            <person name="Karaoz U."/>
            <person name="Brodie E.L."/>
            <person name="Williams K.H."/>
            <person name="Hubbard S.S."/>
            <person name="Banfield J.F."/>
        </authorList>
    </citation>
    <scope>NUCLEOTIDE SEQUENCE [LARGE SCALE GENOMIC DNA]</scope>
</reference>
<proteinExistence type="predicted"/>
<evidence type="ECO:0000313" key="2">
    <source>
        <dbReference type="Proteomes" id="UP000176233"/>
    </source>
</evidence>
<organism evidence="1 2">
    <name type="scientific">Candidatus Doudnabacteria bacterium RIFCSPHIGHO2_01_FULL_45_18</name>
    <dbReference type="NCBI Taxonomy" id="1817823"/>
    <lineage>
        <taxon>Bacteria</taxon>
        <taxon>Candidatus Doudnaibacteriota</taxon>
    </lineage>
</organism>
<protein>
    <recommendedName>
        <fullName evidence="3">DUF4178 domain-containing protein</fullName>
    </recommendedName>
</protein>
<dbReference type="AlphaFoldDB" id="A0A1F5NSB6"/>
<sequence length="81" mass="9644">MLETINEPIEVVARFSKDQVIPEKFIWHGRAIVVTKLNLTYSRFEGRVKFYFFAVSDSTNYFKLQFNTENLTWTLLEVFSE</sequence>
<comment type="caution">
    <text evidence="1">The sequence shown here is derived from an EMBL/GenBank/DDBJ whole genome shotgun (WGS) entry which is preliminary data.</text>
</comment>
<accession>A0A1F5NSB6</accession>
<gene>
    <name evidence="1" type="ORF">A2660_03140</name>
</gene>
<dbReference type="EMBL" id="MFEJ01000012">
    <property type="protein sequence ID" value="OGE80442.1"/>
    <property type="molecule type" value="Genomic_DNA"/>
</dbReference>
<dbReference type="Proteomes" id="UP000176233">
    <property type="component" value="Unassembled WGS sequence"/>
</dbReference>
<name>A0A1F5NSB6_9BACT</name>